<protein>
    <recommendedName>
        <fullName evidence="3">Orc1-like AAA ATPase domain-containing protein</fullName>
    </recommendedName>
</protein>
<evidence type="ECO:0000313" key="1">
    <source>
        <dbReference type="EMBL" id="QRK81902.1"/>
    </source>
</evidence>
<gene>
    <name evidence="1" type="ORF">JN757_15090</name>
</gene>
<dbReference type="RefSeq" id="WP_203418043.1">
    <property type="nucleotide sequence ID" value="NZ_CP069352.1"/>
</dbReference>
<accession>A0ABX7G9M4</accession>
<dbReference type="Proteomes" id="UP000663686">
    <property type="component" value="Chromosome"/>
</dbReference>
<evidence type="ECO:0000313" key="2">
    <source>
        <dbReference type="Proteomes" id="UP000663686"/>
    </source>
</evidence>
<evidence type="ECO:0008006" key="3">
    <source>
        <dbReference type="Google" id="ProtNLM"/>
    </source>
</evidence>
<dbReference type="InterPro" id="IPR027417">
    <property type="entry name" value="P-loop_NTPase"/>
</dbReference>
<keyword evidence="2" id="KW-1185">Reference proteome</keyword>
<organism evidence="1 2">
    <name type="scientific">Pseudomonas granadensis</name>
    <dbReference type="NCBI Taxonomy" id="1421430"/>
    <lineage>
        <taxon>Bacteria</taxon>
        <taxon>Pseudomonadati</taxon>
        <taxon>Pseudomonadota</taxon>
        <taxon>Gammaproteobacteria</taxon>
        <taxon>Pseudomonadales</taxon>
        <taxon>Pseudomonadaceae</taxon>
        <taxon>Pseudomonas</taxon>
    </lineage>
</organism>
<dbReference type="SUPFAM" id="SSF52540">
    <property type="entry name" value="P-loop containing nucleoside triphosphate hydrolases"/>
    <property type="match status" value="1"/>
</dbReference>
<proteinExistence type="predicted"/>
<reference evidence="1 2" key="2">
    <citation type="submission" date="2021-03" db="EMBL/GenBank/DDBJ databases">
        <title>P. granadensis CT364 genome publication.</title>
        <authorList>
            <person name="Stach J."/>
            <person name="Montero-Calasanz Md.C."/>
        </authorList>
    </citation>
    <scope>NUCLEOTIDE SEQUENCE [LARGE SCALE GENOMIC DNA]</scope>
    <source>
        <strain evidence="1 2">CT364</strain>
    </source>
</reference>
<name>A0ABX7G9M4_9PSED</name>
<dbReference type="EMBL" id="CP069352">
    <property type="protein sequence ID" value="QRK81902.1"/>
    <property type="molecule type" value="Genomic_DNA"/>
</dbReference>
<reference evidence="1 2" key="1">
    <citation type="submission" date="2021-02" db="EMBL/GenBank/DDBJ databases">
        <authorList>
            <person name="Cea Torrescassana E."/>
        </authorList>
    </citation>
    <scope>NUCLEOTIDE SEQUENCE [LARGE SCALE GENOMIC DNA]</scope>
    <source>
        <strain evidence="1 2">CT364</strain>
    </source>
</reference>
<dbReference type="Gene3D" id="3.40.50.300">
    <property type="entry name" value="P-loop containing nucleotide triphosphate hydrolases"/>
    <property type="match status" value="1"/>
</dbReference>
<sequence length="926" mass="101579">MKELDAAIRNTADPTRELWAAAAVRESFRAGDLLALWFNKHDEADAKLRQAALMTSLAIQDAATPAFTSDGADALRLPSQLRKRALEGLGVKLAQTALHAVSETGLTPFERMLRAMLDGEQMAVDMHDRGQLTALRVATGCAVAAGARPGITEAELDSKVQRLDLMLALGGADLHRFVGRETDLQILHQLWWNQARGVAIEGPGGTGKSLLVSRFVSDLLDSEPDPSSSSVWPSLRRAVNKVLRHKTNQQLSAVFHFDFDRRDLQGGSDSSSLDALTNELMRQARRWVAPAKLDKLLDSESDSFSYGLESQSYSRSTRNFRGRGGQITELAHILNRQSAEASPRILLIFDSMEQILGWDDEAANSVFHIAEQLEQGGTQPFIICVSRSFPSVSQIVERLTLVINLAQFSDSEARAYLTNEAMRSGIVLDDTALDRVIATVGCSPLALRLAISLMEKDKEAFDPKHWAKSLRDDKERIQASLYDRVLKRVRDKDLAKVARPGLLVRRLTSDVITRILAGPCEIGESEDLAKELMWKARNEGQLFSVNRGDPDPDALWHRADVRALMLPDLDTTIDETVARRINEAAIAFYSKNDDFISRTEELYHRLRLGQDAAELDARWIAVAGAALRNSLEELPPQSRTYVRRRLGGASVTAARAAVTASSADVELREVVRRELQAVADGADPMNTLANFGVDRMRGSLADLYAEALLSRGRLADLLAGAANLIATGDAPPAVLASVSNTAGGVLEGLGQLPEAFESWQAAIEVAPTNDEESIHIAVAARIGALRTARKQDDIRHFAAFKSSRARLIDETLSLARTILPGLSRRAVEAREMVAELSEPESGHVVPVELFRIFADLVRTGEAFPGLAERPARLSEIADGFGFQAASLREFSTVLSNRIYGDEKGRVIELMRDEVDWTIARAVGRTT</sequence>